<keyword evidence="1" id="KW-0472">Membrane</keyword>
<dbReference type="Proteomes" id="UP000176429">
    <property type="component" value="Unassembled WGS sequence"/>
</dbReference>
<dbReference type="AlphaFoldDB" id="A0A1G2P075"/>
<evidence type="ECO:0000313" key="2">
    <source>
        <dbReference type="EMBL" id="OHA41683.1"/>
    </source>
</evidence>
<feature type="transmembrane region" description="Helical" evidence="1">
    <location>
        <begin position="73"/>
        <end position="97"/>
    </location>
</feature>
<feature type="transmembrane region" description="Helical" evidence="1">
    <location>
        <begin position="12"/>
        <end position="35"/>
    </location>
</feature>
<keyword evidence="1" id="KW-1133">Transmembrane helix</keyword>
<proteinExistence type="predicted"/>
<organism evidence="2 3">
    <name type="scientific">Candidatus Taylorbacteria bacterium RIFCSPLOWO2_02_FULL_46_40</name>
    <dbReference type="NCBI Taxonomy" id="1802329"/>
    <lineage>
        <taxon>Bacteria</taxon>
        <taxon>Candidatus Tayloriibacteriota</taxon>
    </lineage>
</organism>
<sequence>MFWKRMPYWLRGGVITGTISIFSVGILFGCSYFLNFVFGEEGFACVPFAIISPLLPFYLLWDRNLFFHSLPFLLSPLFGAIIWFLLGSLAGFLIGLIKKKSSPMR</sequence>
<keyword evidence="1" id="KW-0812">Transmembrane</keyword>
<protein>
    <submittedName>
        <fullName evidence="2">Uncharacterized protein</fullName>
    </submittedName>
</protein>
<comment type="caution">
    <text evidence="2">The sequence shown here is derived from an EMBL/GenBank/DDBJ whole genome shotgun (WGS) entry which is preliminary data.</text>
</comment>
<name>A0A1G2P075_9BACT</name>
<evidence type="ECO:0000256" key="1">
    <source>
        <dbReference type="SAM" id="Phobius"/>
    </source>
</evidence>
<dbReference type="PROSITE" id="PS51257">
    <property type="entry name" value="PROKAR_LIPOPROTEIN"/>
    <property type="match status" value="1"/>
</dbReference>
<reference evidence="2 3" key="1">
    <citation type="journal article" date="2016" name="Nat. Commun.">
        <title>Thousands of microbial genomes shed light on interconnected biogeochemical processes in an aquifer system.</title>
        <authorList>
            <person name="Anantharaman K."/>
            <person name="Brown C.T."/>
            <person name="Hug L.A."/>
            <person name="Sharon I."/>
            <person name="Castelle C.J."/>
            <person name="Probst A.J."/>
            <person name="Thomas B.C."/>
            <person name="Singh A."/>
            <person name="Wilkins M.J."/>
            <person name="Karaoz U."/>
            <person name="Brodie E.L."/>
            <person name="Williams K.H."/>
            <person name="Hubbard S.S."/>
            <person name="Banfield J.F."/>
        </authorList>
    </citation>
    <scope>NUCLEOTIDE SEQUENCE [LARGE SCALE GENOMIC DNA]</scope>
</reference>
<feature type="transmembrane region" description="Helical" evidence="1">
    <location>
        <begin position="42"/>
        <end position="61"/>
    </location>
</feature>
<accession>A0A1G2P075</accession>
<dbReference type="EMBL" id="MHSH01000021">
    <property type="protein sequence ID" value="OHA41683.1"/>
    <property type="molecule type" value="Genomic_DNA"/>
</dbReference>
<evidence type="ECO:0000313" key="3">
    <source>
        <dbReference type="Proteomes" id="UP000176429"/>
    </source>
</evidence>
<gene>
    <name evidence="2" type="ORF">A3H68_01830</name>
</gene>